<dbReference type="Proteomes" id="UP000036367">
    <property type="component" value="Unassembled WGS sequence"/>
</dbReference>
<name>A0A0J1BGH5_RHOIS</name>
<dbReference type="AlphaFoldDB" id="A0A0J1BGH5"/>
<gene>
    <name evidence="1" type="ORF">RISK_002277</name>
</gene>
<organism evidence="1 2">
    <name type="scientific">Rhodopirellula islandica</name>
    <dbReference type="NCBI Taxonomy" id="595434"/>
    <lineage>
        <taxon>Bacteria</taxon>
        <taxon>Pseudomonadati</taxon>
        <taxon>Planctomycetota</taxon>
        <taxon>Planctomycetia</taxon>
        <taxon>Pirellulales</taxon>
        <taxon>Pirellulaceae</taxon>
        <taxon>Rhodopirellula</taxon>
    </lineage>
</organism>
<evidence type="ECO:0000313" key="2">
    <source>
        <dbReference type="Proteomes" id="UP000036367"/>
    </source>
</evidence>
<dbReference type="PATRIC" id="fig|595434.4.peg.2175"/>
<accession>A0A0J1BGH5</accession>
<protein>
    <submittedName>
        <fullName evidence="1">Mobile element protein</fullName>
    </submittedName>
</protein>
<dbReference type="EMBL" id="LECT01000017">
    <property type="protein sequence ID" value="KLU05645.1"/>
    <property type="molecule type" value="Genomic_DNA"/>
</dbReference>
<comment type="caution">
    <text evidence="1">The sequence shown here is derived from an EMBL/GenBank/DDBJ whole genome shotgun (WGS) entry which is preliminary data.</text>
</comment>
<dbReference type="STRING" id="595434.RISK_002277"/>
<sequence>MGRNDSERSMEADQQFDRSFEMLQQLVNFEDANELFAQRAHTVFTACVVLWMLVCQRLKPDASLENAVKHLIETRPSYLPENKRLDENTISTASGCRSLVCRGSQLHPGRAPAWPQPPRF</sequence>
<keyword evidence="2" id="KW-1185">Reference proteome</keyword>
<proteinExistence type="predicted"/>
<evidence type="ECO:0000313" key="1">
    <source>
        <dbReference type="EMBL" id="KLU05645.1"/>
    </source>
</evidence>
<reference evidence="1" key="1">
    <citation type="submission" date="2015-05" db="EMBL/GenBank/DDBJ databases">
        <title>Permanent draft genome of Rhodopirellula islandicus K833.</title>
        <authorList>
            <person name="Kizina J."/>
            <person name="Richter M."/>
            <person name="Glockner F.O."/>
            <person name="Harder J."/>
        </authorList>
    </citation>
    <scope>NUCLEOTIDE SEQUENCE [LARGE SCALE GENOMIC DNA]</scope>
    <source>
        <strain evidence="1">K833</strain>
    </source>
</reference>